<dbReference type="Pfam" id="PF07715">
    <property type="entry name" value="Plug"/>
    <property type="match status" value="1"/>
</dbReference>
<dbReference type="Pfam" id="PF13715">
    <property type="entry name" value="CarbopepD_reg_2"/>
    <property type="match status" value="1"/>
</dbReference>
<feature type="domain" description="TonB-dependent receptor-like beta-barrel" evidence="17">
    <location>
        <begin position="348"/>
        <end position="776"/>
    </location>
</feature>
<dbReference type="InterPro" id="IPR039426">
    <property type="entry name" value="TonB-dep_rcpt-like"/>
</dbReference>
<dbReference type="EMBL" id="BMER01000001">
    <property type="protein sequence ID" value="GGG85875.1"/>
    <property type="molecule type" value="Genomic_DNA"/>
</dbReference>
<dbReference type="SUPFAM" id="SSF56935">
    <property type="entry name" value="Porins"/>
    <property type="match status" value="1"/>
</dbReference>
<dbReference type="PANTHER" id="PTHR32552:SF68">
    <property type="entry name" value="FERRICHROME OUTER MEMBRANE TRANSPORTER_PHAGE RECEPTOR"/>
    <property type="match status" value="1"/>
</dbReference>
<dbReference type="SUPFAM" id="SSF49452">
    <property type="entry name" value="Starch-binding domain-like"/>
    <property type="match status" value="1"/>
</dbReference>
<keyword evidence="11 14" id="KW-0472">Membrane</keyword>
<dbReference type="AlphaFoldDB" id="A0A917M9B7"/>
<evidence type="ECO:0000259" key="17">
    <source>
        <dbReference type="Pfam" id="PF00593"/>
    </source>
</evidence>
<evidence type="ECO:0000256" key="4">
    <source>
        <dbReference type="ARBA" id="ARBA00022452"/>
    </source>
</evidence>
<dbReference type="Gene3D" id="2.40.170.20">
    <property type="entry name" value="TonB-dependent receptor, beta-barrel domain"/>
    <property type="match status" value="1"/>
</dbReference>
<evidence type="ECO:0000256" key="1">
    <source>
        <dbReference type="ARBA" id="ARBA00004571"/>
    </source>
</evidence>
<protein>
    <submittedName>
        <fullName evidence="19">TonB-dependent receptor</fullName>
    </submittedName>
</protein>
<dbReference type="GO" id="GO:0009279">
    <property type="term" value="C:cell outer membrane"/>
    <property type="evidence" value="ECO:0007669"/>
    <property type="project" value="UniProtKB-SubCell"/>
</dbReference>
<dbReference type="RefSeq" id="WP_188505645.1">
    <property type="nucleotide sequence ID" value="NZ_BMER01000001.1"/>
</dbReference>
<sequence>MSATYYYTVFFILYSVVAFAQTGNINGSVTTDDGRPAESVNISVKGAGKGTVVDRNGNYEIHNVPVGVHTMTASFVGLGTQVKTVTVTSGGTAVIDFVLPENSARLREVIVSSQLSANKPTVIAKIPLTNLENPQVYNAVSVELLKQQVITSYDDALRNVPGITRTWEATGRAGDGAAYFALRGFDAQPALTNGLPGLTSGNLDPANVEEIQVMKGPSATLFGGSFYSYGGLINTVTKKPYLGFGGEVTYNLGSFGLNRISTDINTPLSKTEKIALRINTAYHTENSFQDAGFKKSFFIAPALAYEVNDRLSFQVLAEILEEERSVAPVFFHSDRLSPLDFTSIEELNLNNSLSFTSNDITIKNPKYNLQGQMVYKLADQWTSHTVISRGTVKSNGYYTYIWDDVAGDNDFSQYFHKEQQTTNTTVIQQNFNGDFKIGTLRNRLLIGLDYYDRNVIDHGSGWGWARNVTPQGDVNYIDPFTGEDMPPVYLTQASIENLLGGLEGVNSNISNSSYGAYFSNVLNVTPGIMAMVSLRADYFDSKGEMNTPDDNYDQFALSPKFGLVYQPVLDKVSLFANYMNAFINVSPQQVFDQDGNYLRVQSFKPEQANQLEYGVKTNLFADKLYATVSVYDIKVSDRVYPDPQNPNNSVQGGKVGSKGIEFDFSAHPLAGLSVIAGYSYNETQVIEGNDNDFYSEPGRSPGGQGPQNLVNMWATYKFLGGKLKNYGLGIGGNYASRYKVIDNSQTGVFYLPAYTLVNASLFYNGEHVRIAFNMNNMADETYYIGYWSVNPQKGRNFAASVAYKF</sequence>
<dbReference type="PANTHER" id="PTHR32552">
    <property type="entry name" value="FERRICHROME IRON RECEPTOR-RELATED"/>
    <property type="match status" value="1"/>
</dbReference>
<dbReference type="GO" id="GO:0030246">
    <property type="term" value="F:carbohydrate binding"/>
    <property type="evidence" value="ECO:0007669"/>
    <property type="project" value="InterPro"/>
</dbReference>
<comment type="subcellular location">
    <subcellularLocation>
        <location evidence="1 14">Cell outer membrane</location>
        <topology evidence="1 14">Multi-pass membrane protein</topology>
    </subcellularLocation>
</comment>
<keyword evidence="6 14" id="KW-0812">Transmembrane</keyword>
<evidence type="ECO:0000256" key="14">
    <source>
        <dbReference type="PROSITE-ProRule" id="PRU01360"/>
    </source>
</evidence>
<name>A0A917M9B7_9SPHI</name>
<evidence type="ECO:0000256" key="8">
    <source>
        <dbReference type="ARBA" id="ARBA00023004"/>
    </source>
</evidence>
<evidence type="ECO:0000313" key="19">
    <source>
        <dbReference type="EMBL" id="GGG85875.1"/>
    </source>
</evidence>
<dbReference type="Pfam" id="PF00593">
    <property type="entry name" value="TonB_dep_Rec_b-barrel"/>
    <property type="match status" value="1"/>
</dbReference>
<dbReference type="PROSITE" id="PS01156">
    <property type="entry name" value="TONB_DEPENDENT_REC_2"/>
    <property type="match status" value="1"/>
</dbReference>
<keyword evidence="3 14" id="KW-0813">Transport</keyword>
<keyword evidence="7 16" id="KW-0732">Signal</keyword>
<keyword evidence="8" id="KW-0408">Iron</keyword>
<dbReference type="GO" id="GO:0015344">
    <property type="term" value="F:siderophore uptake transmembrane transporter activity"/>
    <property type="evidence" value="ECO:0007669"/>
    <property type="project" value="TreeGrafter"/>
</dbReference>
<keyword evidence="9" id="KW-0406">Ion transport</keyword>
<dbReference type="InterPro" id="IPR010917">
    <property type="entry name" value="TonB_rcpt_CS"/>
</dbReference>
<evidence type="ECO:0000256" key="11">
    <source>
        <dbReference type="ARBA" id="ARBA00023136"/>
    </source>
</evidence>
<dbReference type="InterPro" id="IPR013784">
    <property type="entry name" value="Carb-bd-like_fold"/>
</dbReference>
<evidence type="ECO:0000259" key="18">
    <source>
        <dbReference type="Pfam" id="PF07715"/>
    </source>
</evidence>
<dbReference type="InterPro" id="IPR000531">
    <property type="entry name" value="Beta-barrel_TonB"/>
</dbReference>
<dbReference type="PROSITE" id="PS52016">
    <property type="entry name" value="TONB_DEPENDENT_REC_3"/>
    <property type="match status" value="1"/>
</dbReference>
<accession>A0A917M9B7</accession>
<reference evidence="19" key="1">
    <citation type="journal article" date="2014" name="Int. J. Syst. Evol. Microbiol.">
        <title>Complete genome sequence of Corynebacterium casei LMG S-19264T (=DSM 44701T), isolated from a smear-ripened cheese.</title>
        <authorList>
            <consortium name="US DOE Joint Genome Institute (JGI-PGF)"/>
            <person name="Walter F."/>
            <person name="Albersmeier A."/>
            <person name="Kalinowski J."/>
            <person name="Ruckert C."/>
        </authorList>
    </citation>
    <scope>NUCLEOTIDE SEQUENCE</scope>
    <source>
        <strain evidence="19">CGMCC 1.12195</strain>
    </source>
</reference>
<evidence type="ECO:0000256" key="9">
    <source>
        <dbReference type="ARBA" id="ARBA00023065"/>
    </source>
</evidence>
<evidence type="ECO:0000256" key="6">
    <source>
        <dbReference type="ARBA" id="ARBA00022692"/>
    </source>
</evidence>
<dbReference type="InterPro" id="IPR010105">
    <property type="entry name" value="TonB_sidphr_rcpt"/>
</dbReference>
<comment type="similarity">
    <text evidence="2 14 15">Belongs to the TonB-dependent receptor family.</text>
</comment>
<evidence type="ECO:0000256" key="12">
    <source>
        <dbReference type="ARBA" id="ARBA00023170"/>
    </source>
</evidence>
<keyword evidence="5" id="KW-0410">Iron transport</keyword>
<feature type="chain" id="PRO_5037782353" evidence="16">
    <location>
        <begin position="21"/>
        <end position="805"/>
    </location>
</feature>
<dbReference type="CDD" id="cd01347">
    <property type="entry name" value="ligand_gated_channel"/>
    <property type="match status" value="1"/>
</dbReference>
<feature type="signal peptide" evidence="16">
    <location>
        <begin position="1"/>
        <end position="20"/>
    </location>
</feature>
<evidence type="ECO:0000256" key="3">
    <source>
        <dbReference type="ARBA" id="ARBA00022448"/>
    </source>
</evidence>
<keyword evidence="13 14" id="KW-0998">Cell outer membrane</keyword>
<evidence type="ECO:0000256" key="10">
    <source>
        <dbReference type="ARBA" id="ARBA00023077"/>
    </source>
</evidence>
<dbReference type="GO" id="GO:0015891">
    <property type="term" value="P:siderophore transport"/>
    <property type="evidence" value="ECO:0007669"/>
    <property type="project" value="InterPro"/>
</dbReference>
<keyword evidence="10 15" id="KW-0798">TonB box</keyword>
<reference evidence="19" key="2">
    <citation type="submission" date="2020-09" db="EMBL/GenBank/DDBJ databases">
        <authorList>
            <person name="Sun Q."/>
            <person name="Zhou Y."/>
        </authorList>
    </citation>
    <scope>NUCLEOTIDE SEQUENCE</scope>
    <source>
        <strain evidence="19">CGMCC 1.12195</strain>
    </source>
</reference>
<dbReference type="InterPro" id="IPR036942">
    <property type="entry name" value="Beta-barrel_TonB_sf"/>
</dbReference>
<dbReference type="Gene3D" id="2.60.40.1120">
    <property type="entry name" value="Carboxypeptidase-like, regulatory domain"/>
    <property type="match status" value="1"/>
</dbReference>
<comment type="caution">
    <text evidence="19">The sequence shown here is derived from an EMBL/GenBank/DDBJ whole genome shotgun (WGS) entry which is preliminary data.</text>
</comment>
<keyword evidence="20" id="KW-1185">Reference proteome</keyword>
<evidence type="ECO:0000256" key="13">
    <source>
        <dbReference type="ARBA" id="ARBA00023237"/>
    </source>
</evidence>
<dbReference type="NCBIfam" id="TIGR01783">
    <property type="entry name" value="TonB-siderophor"/>
    <property type="match status" value="1"/>
</dbReference>
<evidence type="ECO:0000256" key="2">
    <source>
        <dbReference type="ARBA" id="ARBA00009810"/>
    </source>
</evidence>
<dbReference type="GO" id="GO:0038023">
    <property type="term" value="F:signaling receptor activity"/>
    <property type="evidence" value="ECO:0007669"/>
    <property type="project" value="InterPro"/>
</dbReference>
<dbReference type="Proteomes" id="UP000660862">
    <property type="component" value="Unassembled WGS sequence"/>
</dbReference>
<evidence type="ECO:0000256" key="5">
    <source>
        <dbReference type="ARBA" id="ARBA00022496"/>
    </source>
</evidence>
<keyword evidence="12 19" id="KW-0675">Receptor</keyword>
<dbReference type="InterPro" id="IPR037066">
    <property type="entry name" value="Plug_dom_sf"/>
</dbReference>
<evidence type="ECO:0000256" key="15">
    <source>
        <dbReference type="RuleBase" id="RU003357"/>
    </source>
</evidence>
<dbReference type="InterPro" id="IPR012910">
    <property type="entry name" value="Plug_dom"/>
</dbReference>
<gene>
    <name evidence="19" type="ORF">GCM10007415_19130</name>
</gene>
<feature type="domain" description="TonB-dependent receptor plug" evidence="18">
    <location>
        <begin position="131"/>
        <end position="224"/>
    </location>
</feature>
<keyword evidence="4 14" id="KW-1134">Transmembrane beta strand</keyword>
<organism evidence="19 20">
    <name type="scientific">Parapedobacter pyrenivorans</name>
    <dbReference type="NCBI Taxonomy" id="1305674"/>
    <lineage>
        <taxon>Bacteria</taxon>
        <taxon>Pseudomonadati</taxon>
        <taxon>Bacteroidota</taxon>
        <taxon>Sphingobacteriia</taxon>
        <taxon>Sphingobacteriales</taxon>
        <taxon>Sphingobacteriaceae</taxon>
        <taxon>Parapedobacter</taxon>
    </lineage>
</organism>
<proteinExistence type="inferred from homology"/>
<dbReference type="Gene3D" id="2.170.130.10">
    <property type="entry name" value="TonB-dependent receptor, plug domain"/>
    <property type="match status" value="1"/>
</dbReference>
<evidence type="ECO:0000313" key="20">
    <source>
        <dbReference type="Proteomes" id="UP000660862"/>
    </source>
</evidence>
<evidence type="ECO:0000256" key="16">
    <source>
        <dbReference type="SAM" id="SignalP"/>
    </source>
</evidence>
<evidence type="ECO:0000256" key="7">
    <source>
        <dbReference type="ARBA" id="ARBA00022729"/>
    </source>
</evidence>